<dbReference type="OrthoDB" id="7592at2157"/>
<organism evidence="1 2">
    <name type="scientific">Acidianus brierleyi</name>
    <dbReference type="NCBI Taxonomy" id="41673"/>
    <lineage>
        <taxon>Archaea</taxon>
        <taxon>Thermoproteota</taxon>
        <taxon>Thermoprotei</taxon>
        <taxon>Sulfolobales</taxon>
        <taxon>Sulfolobaceae</taxon>
        <taxon>Acidianus</taxon>
    </lineage>
</organism>
<dbReference type="RefSeq" id="WP_110271364.1">
    <property type="nucleotide sequence ID" value="NZ_CP029289.2"/>
</dbReference>
<dbReference type="KEGG" id="abri:DFR85_13665"/>
<accession>A0A2U9IHL8</accession>
<gene>
    <name evidence="1" type="ORF">DFR85_13665</name>
</gene>
<name>A0A2U9IHL8_9CREN</name>
<dbReference type="Pfam" id="PF01987">
    <property type="entry name" value="AIM24"/>
    <property type="match status" value="1"/>
</dbReference>
<dbReference type="Gene3D" id="3.60.160.10">
    <property type="entry name" value="Mitochondrial biogenesis AIM24"/>
    <property type="match status" value="1"/>
</dbReference>
<dbReference type="GeneID" id="36833223"/>
<evidence type="ECO:0000313" key="1">
    <source>
        <dbReference type="EMBL" id="AWR95486.1"/>
    </source>
</evidence>
<dbReference type="InterPro" id="IPR036983">
    <property type="entry name" value="AIM24_sf"/>
</dbReference>
<dbReference type="EMBL" id="CP029289">
    <property type="protein sequence ID" value="AWR95486.1"/>
    <property type="molecule type" value="Genomic_DNA"/>
</dbReference>
<keyword evidence="2" id="KW-1185">Reference proteome</keyword>
<dbReference type="PANTHER" id="PTHR43657">
    <property type="entry name" value="TRYPTOPHAN RNA-BINDING ATTENUATOR PROTEIN-LIKE PROTEIN"/>
    <property type="match status" value="1"/>
</dbReference>
<proteinExistence type="predicted"/>
<dbReference type="PANTHER" id="PTHR43657:SF1">
    <property type="entry name" value="ALTERED INHERITANCE OF MITOCHONDRIA PROTEIN 24, MITOCHONDRIAL"/>
    <property type="match status" value="1"/>
</dbReference>
<dbReference type="InterPro" id="IPR016031">
    <property type="entry name" value="Trp_RNA-bd_attenuator-like_dom"/>
</dbReference>
<protein>
    <submittedName>
        <fullName evidence="1">Transcriptional regulator</fullName>
    </submittedName>
</protein>
<dbReference type="AlphaFoldDB" id="A0A2U9IHL8"/>
<reference evidence="1 2" key="1">
    <citation type="submission" date="2018-05" db="EMBL/GenBank/DDBJ databases">
        <title>Complete Genome Sequences of Extremely Thermoacidophilic, Metal-Mobilizing Type-Strain Members of the Archaeal Family Sulfolobaceae: Acidianus brierleyi DSM-1651T, Acidianus sulfidivorans DSM-18786T, Metallosphaera hakonensis DSM-7519T, and Metallosphaera prunae DSM-10039T.</title>
        <authorList>
            <person name="Counts J.A."/>
            <person name="Kelly R.M."/>
        </authorList>
    </citation>
    <scope>NUCLEOTIDE SEQUENCE [LARGE SCALE GENOMIC DNA]</scope>
    <source>
        <strain evidence="1 2">DSM 1651</strain>
    </source>
</reference>
<dbReference type="InterPro" id="IPR002838">
    <property type="entry name" value="AIM24"/>
</dbReference>
<evidence type="ECO:0000313" key="2">
    <source>
        <dbReference type="Proteomes" id="UP000248044"/>
    </source>
</evidence>
<dbReference type="SUPFAM" id="SSF51219">
    <property type="entry name" value="TRAP-like"/>
    <property type="match status" value="1"/>
</dbReference>
<sequence>MPEYRILGYDMQHVRVYLNQGEMVYGDGGHLVAKSPSIQVNYAAQGGIIKSFERELTGSRFFIMQIIGPGVAEFSSFLPGRVVKVDLQGNGIRVEHNSFLFAEQGIQYTAALDKITVGWLGGEGLLMEHFTGQGSVFIHALGGVSSYVLNQGEEMEFEAGHVLAFDDNMQYSITRAGGIKTMLFGGLEKEGMFFVKLTGPGRVWLHNVSLEQLISKLRLVGGGGGGGPSQGTPDINIGGFNINI</sequence>
<dbReference type="Proteomes" id="UP000248044">
    <property type="component" value="Chromosome"/>
</dbReference>